<dbReference type="RefSeq" id="WP_379083952.1">
    <property type="nucleotide sequence ID" value="NZ_JBHTJO010000001.1"/>
</dbReference>
<accession>A0ABW3J6Z4</accession>
<name>A0ABW3J6Z4_9HYPH</name>
<dbReference type="EMBL" id="JBHTJO010000001">
    <property type="protein sequence ID" value="MFD0985518.1"/>
    <property type="molecule type" value="Genomic_DNA"/>
</dbReference>
<evidence type="ECO:0000313" key="2">
    <source>
        <dbReference type="EMBL" id="MFD0985518.1"/>
    </source>
</evidence>
<dbReference type="Proteomes" id="UP001597102">
    <property type="component" value="Unassembled WGS sequence"/>
</dbReference>
<evidence type="ECO:0000256" key="1">
    <source>
        <dbReference type="SAM" id="SignalP"/>
    </source>
</evidence>
<evidence type="ECO:0000313" key="3">
    <source>
        <dbReference type="Proteomes" id="UP001597102"/>
    </source>
</evidence>
<comment type="caution">
    <text evidence="2">The sequence shown here is derived from an EMBL/GenBank/DDBJ whole genome shotgun (WGS) entry which is preliminary data.</text>
</comment>
<keyword evidence="3" id="KW-1185">Reference proteome</keyword>
<protein>
    <recommendedName>
        <fullName evidence="4">Lipoprotein</fullName>
    </recommendedName>
</protein>
<feature type="chain" id="PRO_5045418648" description="Lipoprotein" evidence="1">
    <location>
        <begin position="18"/>
        <end position="127"/>
    </location>
</feature>
<reference evidence="3" key="1">
    <citation type="journal article" date="2019" name="Int. J. Syst. Evol. Microbiol.">
        <title>The Global Catalogue of Microorganisms (GCM) 10K type strain sequencing project: providing services to taxonomists for standard genome sequencing and annotation.</title>
        <authorList>
            <consortium name="The Broad Institute Genomics Platform"/>
            <consortium name="The Broad Institute Genome Sequencing Center for Infectious Disease"/>
            <person name="Wu L."/>
            <person name="Ma J."/>
        </authorList>
    </citation>
    <scope>NUCLEOTIDE SEQUENCE [LARGE SCALE GENOMIC DNA]</scope>
    <source>
        <strain evidence="3">CCUG 61697</strain>
    </source>
</reference>
<organism evidence="2 3">
    <name type="scientific">Methyloligella solikamskensis</name>
    <dbReference type="NCBI Taxonomy" id="1177756"/>
    <lineage>
        <taxon>Bacteria</taxon>
        <taxon>Pseudomonadati</taxon>
        <taxon>Pseudomonadota</taxon>
        <taxon>Alphaproteobacteria</taxon>
        <taxon>Hyphomicrobiales</taxon>
        <taxon>Hyphomicrobiaceae</taxon>
        <taxon>Methyloligella</taxon>
    </lineage>
</organism>
<dbReference type="PROSITE" id="PS51257">
    <property type="entry name" value="PROKAR_LIPOPROTEIN"/>
    <property type="match status" value="1"/>
</dbReference>
<keyword evidence="1" id="KW-0732">Signal</keyword>
<proteinExistence type="predicted"/>
<sequence>MRLLVVFMLCGTLAACATPDEPPAPYHPPRITHPPGRVYTPDAEERAHIAATLRPVLGGGEIELGKVLSLTAHGGIQTCGKVRSGPGWRAFAMMRPTSGKPDINLATPNRQHILLEICAAEGMPITD</sequence>
<evidence type="ECO:0008006" key="4">
    <source>
        <dbReference type="Google" id="ProtNLM"/>
    </source>
</evidence>
<feature type="signal peptide" evidence="1">
    <location>
        <begin position="1"/>
        <end position="17"/>
    </location>
</feature>
<gene>
    <name evidence="2" type="ORF">ACFQ2F_00200</name>
</gene>